<accession>Q4VVC1</accession>
<reference evidence="2" key="2">
    <citation type="journal article" date="2003" name="Virus Res.">
        <title>Sequence and phylogenetic analysis of genome segments S1, S2, S3 and S6 of Mal de Rio Cuarto virus, a newly accepted Fijivirus species.</title>
        <authorList>
            <person name="Distefano A.J."/>
            <person name="Conci L.R."/>
            <person name="Munoz Hidalgo M."/>
            <person name="Guzman F.A."/>
            <person name="Hopp H.E."/>
            <person name="del Vas M."/>
        </authorList>
    </citation>
    <scope>NUCLEOTIDE SEQUENCE [LARGE SCALE GENOMIC DNA]</scope>
</reference>
<evidence type="ECO:0000313" key="1">
    <source>
        <dbReference type="EMBL" id="AAU08742.1"/>
    </source>
</evidence>
<dbReference type="RefSeq" id="YP_956849.1">
    <property type="nucleotide sequence ID" value="NC_008734.1"/>
</dbReference>
<keyword evidence="2" id="KW-1185">Reference proteome</keyword>
<reference evidence="1 2" key="3">
    <citation type="journal article" date="2005" name="Arch. Virol.">
        <title>Sequence analysis of genome segments S5 and S10 of Mal de Rio Cuarto virus (Fijivirus, Reoviridae).</title>
        <authorList>
            <person name="Distefano A.J."/>
            <person name="Hopp H.E."/>
            <person name="del Vas M."/>
        </authorList>
    </citation>
    <scope>NUCLEOTIDE SEQUENCE [LARGE SCALE GENOMIC DNA]</scope>
</reference>
<evidence type="ECO:0000313" key="2">
    <source>
        <dbReference type="Proteomes" id="UP000152374"/>
    </source>
</evidence>
<protein>
    <submittedName>
        <fullName evidence="1">Major outer capsid protein</fullName>
    </submittedName>
</protein>
<dbReference type="InterPro" id="IPR008618">
    <property type="entry name" value="S10"/>
</dbReference>
<organism evidence="1 2">
    <name type="scientific">Mal de Rio Cuarto virus</name>
    <dbReference type="NCBI Taxonomy" id="185954"/>
    <lineage>
        <taxon>Viruses</taxon>
        <taxon>Riboviria</taxon>
        <taxon>Orthornavirae</taxon>
        <taxon>Duplornaviricota</taxon>
        <taxon>Resentoviricetes</taxon>
        <taxon>Reovirales</taxon>
        <taxon>Spinareoviridae</taxon>
        <taxon>Fijivirus</taxon>
        <taxon>Fijivirus cuartoense</taxon>
    </lineage>
</organism>
<reference evidence="2" key="4">
    <citation type="journal article" date="2007" name="Arch. Virol.">
        <title>Sequencing of the bicistronic genome segments S7 and S9 of Mal de Rio Cuarto virus (Fijivirus, Reoviridae) completes the genome of this virus.</title>
        <authorList>
            <person name="Guzman F.A."/>
            <person name="Distefano A.J."/>
            <person name="Arneodo J.D."/>
            <person name="Hopp H.E."/>
            <person name="Lenardon S.L."/>
            <person name="Del Vas M."/>
            <person name="Conci L.R."/>
        </authorList>
    </citation>
    <scope>NUCLEOTIDE SEQUENCE [LARGE SCALE GENOMIC DNA]</scope>
</reference>
<dbReference type="KEGG" id="vg:5075924"/>
<dbReference type="EMBL" id="AY607586">
    <property type="protein sequence ID" value="AAU08742.1"/>
    <property type="molecule type" value="Genomic_RNA"/>
</dbReference>
<reference evidence="2" key="1">
    <citation type="journal article" date="2002" name="Arch. Virol.">
        <title>Sequence analysis of genome segments S4 and S8 of Mal de Rio Cuarto virus (MRCV): evidence that the virus should be a separate Fijivirus species.</title>
        <authorList>
            <person name="Distefano A.J."/>
            <person name="Conci L.R."/>
            <person name="Munoz Hidalgo M."/>
            <person name="Guzman F.A."/>
            <person name="Hopp H.E."/>
            <person name="Del Vas M."/>
        </authorList>
    </citation>
    <scope>NUCLEOTIDE SEQUENCE [LARGE SCALE GENOMIC DNA]</scope>
</reference>
<dbReference type="Proteomes" id="UP000152374">
    <property type="component" value="Genome"/>
</dbReference>
<dbReference type="OrthoDB" id="2040at10239"/>
<sequence length="557" mass="63499">MADIRLDIAPDLIHNGVPQRLSDTIILNDRPKISILNHFNTLFLERNIIKAPHVASSSTTVNLYIKKDLLKRLHDRLATVETCTLPNITQLKEHIKNFFQNEQQPIFQTLINNEIGDEFIGVNTFGLSLFATSKSDAEQIERVQIETLTEGNITLKPFSSDGLEVILDDSYINLIVKTLGHDVQKLIEKCCKEVPAQLGILTDDVKVLINTGKLRIDGGYDYNCPSSTTDVTHYGGYDRFSRDVFELLNLFFNISLSIIPVAALKSVHVLEKELNRLDADKSLLEQTWSGVASFVESWKLKTKTKDDDKDELELTELSVVKTTNDGISKPVSCSDKKFIEWYKRSFTQSDKSIQFRRTEQVEMAKNSSDIIKKVKIHFPVQYFESVNYNGHEREVYVLTNKGDMTLDQYRKIGDVLNSIWKRGKTIAAQYFDYIRLGVEKAYHLSSVLMKKYNLTVDDIINFIDKGPSYLAGLDKIDDWSLISKLIITSILPNIIQAVYKTDPSNNVMNSVIISRANNLIKSDRDRLTKKYTIERTNATNNNHNETNTKVVCNKVVR</sequence>
<dbReference type="Pfam" id="PF05880">
    <property type="entry name" value="Fiji_64_capsid"/>
    <property type="match status" value="1"/>
</dbReference>
<name>Q4VVC1_9REOV</name>
<dbReference type="GeneID" id="5075924"/>
<proteinExistence type="predicted"/>